<evidence type="ECO:0000256" key="6">
    <source>
        <dbReference type="SAM" id="Phobius"/>
    </source>
</evidence>
<gene>
    <name evidence="9" type="ORF">ACFQS3_06690</name>
</gene>
<evidence type="ECO:0000256" key="7">
    <source>
        <dbReference type="SAM" id="SignalP"/>
    </source>
</evidence>
<dbReference type="RefSeq" id="WP_382347539.1">
    <property type="nucleotide sequence ID" value="NZ_JBHMBP010000002.1"/>
</dbReference>
<evidence type="ECO:0000256" key="5">
    <source>
        <dbReference type="SAM" id="MobiDB-lite"/>
    </source>
</evidence>
<comment type="caution">
    <text evidence="9">The sequence shown here is derived from an EMBL/GenBank/DDBJ whole genome shotgun (WGS) entry which is preliminary data.</text>
</comment>
<feature type="signal peptide" evidence="7">
    <location>
        <begin position="1"/>
        <end position="28"/>
    </location>
</feature>
<sequence length="358" mass="38332">MNRTLKRVLGLAGSAVLGLAGAVTFASAAQAHHVEITGYSECTDDGWTVTWEATDWNSQNLGAGVVTALSAELEGDLQVGAELPHPSTGNVVTGTQTLSLDEATAELKIDAEWPNGQKGSGTGVVSQPEGGCEAPEEPTPEVEAGGYSDCFGVFVYGDNFNPEALAEFTFDPSNGDAVSYTPEVDEGAWEYFLLDDPATGLTVDILVDGELYTTVEWVDNPLCHYVTAEADCDGLNFTISVPEDGEETTFYFYTSYDESETVEVVAPGETKTISVPAKDNEEFSVFYWVETQKDSVYGEVPWTPCPPEETPSESPSPKPELPKTGSSLSIMIGSAAALIVAAGVIFFLMRRRRAAQDW</sequence>
<evidence type="ECO:0000256" key="4">
    <source>
        <dbReference type="ARBA" id="ARBA00023088"/>
    </source>
</evidence>
<keyword evidence="1" id="KW-0134">Cell wall</keyword>
<dbReference type="EMBL" id="JBHSYS010000002">
    <property type="protein sequence ID" value="MFC6956879.1"/>
    <property type="molecule type" value="Genomic_DNA"/>
</dbReference>
<organism evidence="9 10">
    <name type="scientific">Glycomyces mayteni</name>
    <dbReference type="NCBI Taxonomy" id="543887"/>
    <lineage>
        <taxon>Bacteria</taxon>
        <taxon>Bacillati</taxon>
        <taxon>Actinomycetota</taxon>
        <taxon>Actinomycetes</taxon>
        <taxon>Glycomycetales</taxon>
        <taxon>Glycomycetaceae</taxon>
        <taxon>Glycomyces</taxon>
    </lineage>
</organism>
<proteinExistence type="predicted"/>
<evidence type="ECO:0000256" key="3">
    <source>
        <dbReference type="ARBA" id="ARBA00022729"/>
    </source>
</evidence>
<protein>
    <submittedName>
        <fullName evidence="9">LPXTG cell wall anchor domain-containing protein</fullName>
    </submittedName>
</protein>
<keyword evidence="6" id="KW-1133">Transmembrane helix</keyword>
<evidence type="ECO:0000313" key="9">
    <source>
        <dbReference type="EMBL" id="MFC6956879.1"/>
    </source>
</evidence>
<evidence type="ECO:0000259" key="8">
    <source>
        <dbReference type="Pfam" id="PF00746"/>
    </source>
</evidence>
<keyword evidence="2" id="KW-0964">Secreted</keyword>
<feature type="transmembrane region" description="Helical" evidence="6">
    <location>
        <begin position="328"/>
        <end position="349"/>
    </location>
</feature>
<feature type="domain" description="Gram-positive cocci surface proteins LPxTG" evidence="8">
    <location>
        <begin position="315"/>
        <end position="353"/>
    </location>
</feature>
<accession>A0ABW2D793</accession>
<feature type="region of interest" description="Disordered" evidence="5">
    <location>
        <begin position="113"/>
        <end position="141"/>
    </location>
</feature>
<keyword evidence="10" id="KW-1185">Reference proteome</keyword>
<dbReference type="Pfam" id="PF00746">
    <property type="entry name" value="Gram_pos_anchor"/>
    <property type="match status" value="1"/>
</dbReference>
<feature type="chain" id="PRO_5046793028" evidence="7">
    <location>
        <begin position="29"/>
        <end position="358"/>
    </location>
</feature>
<evidence type="ECO:0000256" key="2">
    <source>
        <dbReference type="ARBA" id="ARBA00022525"/>
    </source>
</evidence>
<evidence type="ECO:0000313" key="10">
    <source>
        <dbReference type="Proteomes" id="UP001596470"/>
    </source>
</evidence>
<name>A0ABW2D793_9ACTN</name>
<dbReference type="Proteomes" id="UP001596470">
    <property type="component" value="Unassembled WGS sequence"/>
</dbReference>
<feature type="region of interest" description="Disordered" evidence="5">
    <location>
        <begin position="299"/>
        <end position="324"/>
    </location>
</feature>
<keyword evidence="4" id="KW-0572">Peptidoglycan-anchor</keyword>
<feature type="compositionally biased region" description="Pro residues" evidence="5">
    <location>
        <begin position="303"/>
        <end position="319"/>
    </location>
</feature>
<keyword evidence="6" id="KW-0472">Membrane</keyword>
<evidence type="ECO:0000256" key="1">
    <source>
        <dbReference type="ARBA" id="ARBA00022512"/>
    </source>
</evidence>
<keyword evidence="3 7" id="KW-0732">Signal</keyword>
<keyword evidence="6" id="KW-0812">Transmembrane</keyword>
<reference evidence="10" key="1">
    <citation type="journal article" date="2019" name="Int. J. Syst. Evol. Microbiol.">
        <title>The Global Catalogue of Microorganisms (GCM) 10K type strain sequencing project: providing services to taxonomists for standard genome sequencing and annotation.</title>
        <authorList>
            <consortium name="The Broad Institute Genomics Platform"/>
            <consortium name="The Broad Institute Genome Sequencing Center for Infectious Disease"/>
            <person name="Wu L."/>
            <person name="Ma J."/>
        </authorList>
    </citation>
    <scope>NUCLEOTIDE SEQUENCE [LARGE SCALE GENOMIC DNA]</scope>
    <source>
        <strain evidence="10">KACC 12634</strain>
    </source>
</reference>
<dbReference type="NCBIfam" id="TIGR01167">
    <property type="entry name" value="LPXTG_anchor"/>
    <property type="match status" value="1"/>
</dbReference>
<dbReference type="CDD" id="cd12087">
    <property type="entry name" value="TM_EGFR-like"/>
    <property type="match status" value="1"/>
</dbReference>
<dbReference type="InterPro" id="IPR019931">
    <property type="entry name" value="LPXTG_anchor"/>
</dbReference>